<accession>A0A1C3XDU2</accession>
<keyword evidence="1" id="KW-0418">Kinase</keyword>
<dbReference type="Proteomes" id="UP000199435">
    <property type="component" value="Unassembled WGS sequence"/>
</dbReference>
<proteinExistence type="predicted"/>
<dbReference type="GO" id="GO:0016301">
    <property type="term" value="F:kinase activity"/>
    <property type="evidence" value="ECO:0007669"/>
    <property type="project" value="UniProtKB-KW"/>
</dbReference>
<gene>
    <name evidence="1" type="ORF">GA0061102_10846</name>
</gene>
<dbReference type="PANTHER" id="PTHR37816">
    <property type="entry name" value="YALI0E33011P"/>
    <property type="match status" value="1"/>
</dbReference>
<dbReference type="OrthoDB" id="7210594at2"/>
<reference evidence="2" key="1">
    <citation type="submission" date="2016-08" db="EMBL/GenBank/DDBJ databases">
        <authorList>
            <person name="Varghese N."/>
            <person name="Submissions Spin"/>
        </authorList>
    </citation>
    <scope>NUCLEOTIDE SEQUENCE [LARGE SCALE GENOMIC DNA]</scope>
    <source>
        <strain evidence="2">HAMBI 2971</strain>
    </source>
</reference>
<dbReference type="RefSeq" id="WP_092856701.1">
    <property type="nucleotide sequence ID" value="NZ_FMAH01000084.1"/>
</dbReference>
<dbReference type="AlphaFoldDB" id="A0A1C3XDU2"/>
<keyword evidence="2" id="KW-1185">Reference proteome</keyword>
<dbReference type="Gene3D" id="3.40.50.300">
    <property type="entry name" value="P-loop containing nucleotide triphosphate hydrolases"/>
    <property type="match status" value="1"/>
</dbReference>
<organism evidence="1 2">
    <name type="scientific">Rhizobium miluonense</name>
    <dbReference type="NCBI Taxonomy" id="411945"/>
    <lineage>
        <taxon>Bacteria</taxon>
        <taxon>Pseudomonadati</taxon>
        <taxon>Pseudomonadota</taxon>
        <taxon>Alphaproteobacteria</taxon>
        <taxon>Hyphomicrobiales</taxon>
        <taxon>Rhizobiaceae</taxon>
        <taxon>Rhizobium/Agrobacterium group</taxon>
        <taxon>Rhizobium</taxon>
    </lineage>
</organism>
<dbReference type="InterPro" id="IPR027417">
    <property type="entry name" value="P-loop_NTPase"/>
</dbReference>
<protein>
    <submittedName>
        <fullName evidence="1">Adenylate kinase</fullName>
    </submittedName>
</protein>
<dbReference type="EMBL" id="FMAH01000084">
    <property type="protein sequence ID" value="SCB50144.1"/>
    <property type="molecule type" value="Genomic_DNA"/>
</dbReference>
<keyword evidence="1" id="KW-0808">Transferase</keyword>
<dbReference type="PANTHER" id="PTHR37816:SF2">
    <property type="entry name" value="DNA TOPOLOGY MODULATION PROTEIN FLAR-RELATED PROTEIN"/>
    <property type="match status" value="1"/>
</dbReference>
<dbReference type="InterPro" id="IPR052922">
    <property type="entry name" value="Cytidylate_Kinase-2"/>
</dbReference>
<sequence>MSRIIILGNAGGGKSTLARKIARSRGLPHFEIDKLLWLEGWIPAPLDTYARKHEEVISGQAWVIDGVGHWNSIPARVDRATEIILIDMPLWMHFWLAAERQISWASADLAHPPGGLLAMPPTRDLFRTIWEIDEEWMPGIRALCTDAERDGKTLHCIRGVDALEAFSNDLDKPKC</sequence>
<dbReference type="SUPFAM" id="SSF52540">
    <property type="entry name" value="P-loop containing nucleoside triphosphate hydrolases"/>
    <property type="match status" value="1"/>
</dbReference>
<evidence type="ECO:0000313" key="1">
    <source>
        <dbReference type="EMBL" id="SCB50144.1"/>
    </source>
</evidence>
<name>A0A1C3XDU2_9HYPH</name>
<dbReference type="STRING" id="411945.GA0061102_10846"/>
<evidence type="ECO:0000313" key="2">
    <source>
        <dbReference type="Proteomes" id="UP000199435"/>
    </source>
</evidence>